<evidence type="ECO:0000313" key="3">
    <source>
        <dbReference type="EMBL" id="NUU82934.1"/>
    </source>
</evidence>
<dbReference type="InterPro" id="IPR038588">
    <property type="entry name" value="XS_domain_sf"/>
</dbReference>
<evidence type="ECO:0000259" key="2">
    <source>
        <dbReference type="Pfam" id="PF03468"/>
    </source>
</evidence>
<sequence>MLNSFLLISLLYSFMDVMLVDQIPFGIVALHLALHVLMFTCLFAFNSSSKEFMAAQNLVQHAFMSHKIGLRAQHLGLHKAICVLMGWNSSVPCDAIACVPEILPAEEAVSQKEDLMLWPPLVVIHNISMSNNNPEHQKVIPIEGVEAFLRGKGIAGGKIKVCLGKPADQSIMLVKFLGTFTGLENAEKLHKYFAGKKHGREEFEHKTSNNGNNISSWKEETQGGGKLEEQLLYGYLGIAEDLDRLDFNTKKWIKIKSKKEIQELANAPVKTDDKLVNY</sequence>
<dbReference type="EMBL" id="GILB01002601">
    <property type="protein sequence ID" value="NUU82934.1"/>
    <property type="molecule type" value="Transcribed_RNA"/>
</dbReference>
<dbReference type="Pfam" id="PF03468">
    <property type="entry name" value="XS"/>
    <property type="match status" value="1"/>
</dbReference>
<dbReference type="InterPro" id="IPR005380">
    <property type="entry name" value="XS_domain"/>
</dbReference>
<proteinExistence type="predicted"/>
<dbReference type="AlphaFoldDB" id="A0A6M2ECE0"/>
<feature type="transmembrane region" description="Helical" evidence="1">
    <location>
        <begin position="25"/>
        <end position="45"/>
    </location>
</feature>
<dbReference type="PANTHER" id="PTHR46619:SF4">
    <property type="entry name" value="XS DOMAIN-CONTAINING PROTEIN-RELATED"/>
    <property type="match status" value="1"/>
</dbReference>
<protein>
    <recommendedName>
        <fullName evidence="2">XS domain-containing protein</fullName>
    </recommendedName>
</protein>
<dbReference type="GO" id="GO:0031047">
    <property type="term" value="P:regulatory ncRNA-mediated gene silencing"/>
    <property type="evidence" value="ECO:0007669"/>
    <property type="project" value="InterPro"/>
</dbReference>
<dbReference type="Gene3D" id="3.30.70.2890">
    <property type="entry name" value="XS domain"/>
    <property type="match status" value="1"/>
</dbReference>
<keyword evidence="1" id="KW-1133">Transmembrane helix</keyword>
<reference evidence="3" key="1">
    <citation type="submission" date="2020-03" db="EMBL/GenBank/DDBJ databases">
        <authorList>
            <person name="Zhang R."/>
        </authorList>
    </citation>
    <scope>NUCLEOTIDE SEQUENCE</scope>
</reference>
<organism evidence="3">
    <name type="scientific">Populus davidiana</name>
    <dbReference type="NCBI Taxonomy" id="266767"/>
    <lineage>
        <taxon>Eukaryota</taxon>
        <taxon>Viridiplantae</taxon>
        <taxon>Streptophyta</taxon>
        <taxon>Embryophyta</taxon>
        <taxon>Tracheophyta</taxon>
        <taxon>Spermatophyta</taxon>
        <taxon>Magnoliopsida</taxon>
        <taxon>eudicotyledons</taxon>
        <taxon>Gunneridae</taxon>
        <taxon>Pentapetalae</taxon>
        <taxon>rosids</taxon>
        <taxon>fabids</taxon>
        <taxon>Malpighiales</taxon>
        <taxon>Salicaceae</taxon>
        <taxon>Saliceae</taxon>
        <taxon>Populus</taxon>
    </lineage>
</organism>
<keyword evidence="1" id="KW-0812">Transmembrane</keyword>
<evidence type="ECO:0000256" key="1">
    <source>
        <dbReference type="SAM" id="Phobius"/>
    </source>
</evidence>
<keyword evidence="1" id="KW-0472">Membrane</keyword>
<accession>A0A6M2ECE0</accession>
<name>A0A6M2ECE0_9ROSI</name>
<feature type="domain" description="XS" evidence="2">
    <location>
        <begin position="113"/>
        <end position="243"/>
    </location>
</feature>
<dbReference type="PANTHER" id="PTHR46619">
    <property type="entry name" value="RNA RECOGNITION MOTIF XS DOMAIN PROTEIN-RELATED"/>
    <property type="match status" value="1"/>
</dbReference>